<evidence type="ECO:0000313" key="9">
    <source>
        <dbReference type="Proteomes" id="UP000254792"/>
    </source>
</evidence>
<dbReference type="NCBIfam" id="TIGR01079">
    <property type="entry name" value="rplX_bact"/>
    <property type="match status" value="1"/>
</dbReference>
<keyword evidence="5" id="KW-0699">rRNA-binding</keyword>
<gene>
    <name evidence="5 8" type="primary">rplX</name>
    <name evidence="8" type="ORF">SALLE_v1c03450</name>
</gene>
<evidence type="ECO:0000256" key="5">
    <source>
        <dbReference type="HAMAP-Rule" id="MF_01326"/>
    </source>
</evidence>
<organism evidence="8 9">
    <name type="scientific">Spiroplasma alleghenense</name>
    <dbReference type="NCBI Taxonomy" id="216931"/>
    <lineage>
        <taxon>Bacteria</taxon>
        <taxon>Bacillati</taxon>
        <taxon>Mycoplasmatota</taxon>
        <taxon>Mollicutes</taxon>
        <taxon>Entomoplasmatales</taxon>
        <taxon>Spiroplasmataceae</taxon>
        <taxon>Spiroplasma</taxon>
    </lineage>
</organism>
<dbReference type="EMBL" id="CP031376">
    <property type="protein sequence ID" value="AXK51019.1"/>
    <property type="molecule type" value="Genomic_DNA"/>
</dbReference>
<accession>A0A345Z340</accession>
<dbReference type="PROSITE" id="PS01108">
    <property type="entry name" value="RIBOSOMAL_L24"/>
    <property type="match status" value="1"/>
</dbReference>
<dbReference type="Proteomes" id="UP000254792">
    <property type="component" value="Chromosome"/>
</dbReference>
<dbReference type="GO" id="GO:0006412">
    <property type="term" value="P:translation"/>
    <property type="evidence" value="ECO:0007669"/>
    <property type="project" value="UniProtKB-UniRule"/>
</dbReference>
<protein>
    <recommendedName>
        <fullName evidence="4 5">Large ribosomal subunit protein uL24</fullName>
    </recommendedName>
</protein>
<keyword evidence="5" id="KW-0694">RNA-binding</keyword>
<proteinExistence type="inferred from homology"/>
<comment type="function">
    <text evidence="5">One of two assembly initiator proteins, it binds directly to the 5'-end of the 23S rRNA, where it nucleates assembly of the 50S subunit.</text>
</comment>
<keyword evidence="2 5" id="KW-0689">Ribosomal protein</keyword>
<dbReference type="InterPro" id="IPR003256">
    <property type="entry name" value="Ribosomal_uL24"/>
</dbReference>
<comment type="similarity">
    <text evidence="1 5 6">Belongs to the universal ribosomal protein uL24 family.</text>
</comment>
<dbReference type="AlphaFoldDB" id="A0A345Z340"/>
<dbReference type="PANTHER" id="PTHR12903">
    <property type="entry name" value="MITOCHONDRIAL RIBOSOMAL PROTEIN L24"/>
    <property type="match status" value="1"/>
</dbReference>
<evidence type="ECO:0000256" key="6">
    <source>
        <dbReference type="RuleBase" id="RU003477"/>
    </source>
</evidence>
<dbReference type="HAMAP" id="MF_01326_B">
    <property type="entry name" value="Ribosomal_uL24_B"/>
    <property type="match status" value="1"/>
</dbReference>
<dbReference type="OrthoDB" id="9807419at2"/>
<dbReference type="InterPro" id="IPR005824">
    <property type="entry name" value="KOW"/>
</dbReference>
<keyword evidence="3 5" id="KW-0687">Ribonucleoprotein</keyword>
<comment type="function">
    <text evidence="5">One of the proteins that surrounds the polypeptide exit tunnel on the outside of the subunit.</text>
</comment>
<evidence type="ECO:0000256" key="1">
    <source>
        <dbReference type="ARBA" id="ARBA00010618"/>
    </source>
</evidence>
<sequence length="105" mass="11555">MNKQKIIKGDVVKIIAGSHKGKQGPVTKLSKDKKRVYVEGVSAIKHFKPTQSDSEGGIREIPATVDISNVAIIDPKNKNAYSKIGYQITDDKKIRIARKSKAPLK</sequence>
<evidence type="ECO:0000256" key="2">
    <source>
        <dbReference type="ARBA" id="ARBA00022980"/>
    </source>
</evidence>
<dbReference type="InterPro" id="IPR057264">
    <property type="entry name" value="Ribosomal_uL24_C"/>
</dbReference>
<feature type="domain" description="KOW" evidence="7">
    <location>
        <begin position="5"/>
        <end position="32"/>
    </location>
</feature>
<dbReference type="CDD" id="cd06089">
    <property type="entry name" value="KOW_RPL26"/>
    <property type="match status" value="1"/>
</dbReference>
<dbReference type="GO" id="GO:1990904">
    <property type="term" value="C:ribonucleoprotein complex"/>
    <property type="evidence" value="ECO:0007669"/>
    <property type="project" value="UniProtKB-KW"/>
</dbReference>
<dbReference type="GO" id="GO:0019843">
    <property type="term" value="F:rRNA binding"/>
    <property type="evidence" value="ECO:0007669"/>
    <property type="project" value="UniProtKB-UniRule"/>
</dbReference>
<evidence type="ECO:0000259" key="7">
    <source>
        <dbReference type="SMART" id="SM00739"/>
    </source>
</evidence>
<dbReference type="Pfam" id="PF00467">
    <property type="entry name" value="KOW"/>
    <property type="match status" value="1"/>
</dbReference>
<keyword evidence="9" id="KW-1185">Reference proteome</keyword>
<evidence type="ECO:0000256" key="4">
    <source>
        <dbReference type="ARBA" id="ARBA00035206"/>
    </source>
</evidence>
<name>A0A345Z340_9MOLU</name>
<comment type="subunit">
    <text evidence="5">Part of the 50S ribosomal subunit.</text>
</comment>
<dbReference type="KEGG" id="salx:SALLE_v1c03450"/>
<dbReference type="SUPFAM" id="SSF50104">
    <property type="entry name" value="Translation proteins SH3-like domain"/>
    <property type="match status" value="1"/>
</dbReference>
<dbReference type="InterPro" id="IPR014722">
    <property type="entry name" value="Rib_uL2_dom2"/>
</dbReference>
<dbReference type="InterPro" id="IPR005825">
    <property type="entry name" value="Ribosomal_uL24_CS"/>
</dbReference>
<dbReference type="SMART" id="SM00739">
    <property type="entry name" value="KOW"/>
    <property type="match status" value="1"/>
</dbReference>
<dbReference type="Pfam" id="PF17136">
    <property type="entry name" value="ribosomal_L24"/>
    <property type="match status" value="1"/>
</dbReference>
<evidence type="ECO:0000313" key="8">
    <source>
        <dbReference type="EMBL" id="AXK51019.1"/>
    </source>
</evidence>
<dbReference type="InterPro" id="IPR008991">
    <property type="entry name" value="Translation_prot_SH3-like_sf"/>
</dbReference>
<dbReference type="GO" id="GO:0005840">
    <property type="term" value="C:ribosome"/>
    <property type="evidence" value="ECO:0007669"/>
    <property type="project" value="UniProtKB-KW"/>
</dbReference>
<dbReference type="Gene3D" id="2.30.30.30">
    <property type="match status" value="1"/>
</dbReference>
<dbReference type="GO" id="GO:0003735">
    <property type="term" value="F:structural constituent of ribosome"/>
    <property type="evidence" value="ECO:0007669"/>
    <property type="project" value="InterPro"/>
</dbReference>
<dbReference type="RefSeq" id="WP_115557934.1">
    <property type="nucleotide sequence ID" value="NZ_CP031376.1"/>
</dbReference>
<reference evidence="8 9" key="1">
    <citation type="submission" date="2018-07" db="EMBL/GenBank/DDBJ databases">
        <title>Complete genome sequence of Spiroplasma alleghenense PLHS-1 (ATCC 51752).</title>
        <authorList>
            <person name="Chou L."/>
            <person name="Lee T.-Y."/>
            <person name="Tsai Y.-M."/>
            <person name="Kuo C.-H."/>
        </authorList>
    </citation>
    <scope>NUCLEOTIDE SEQUENCE [LARGE SCALE GENOMIC DNA]</scope>
    <source>
        <strain evidence="8 9">PLHS-1</strain>
    </source>
</reference>
<evidence type="ECO:0000256" key="3">
    <source>
        <dbReference type="ARBA" id="ARBA00023274"/>
    </source>
</evidence>
<dbReference type="InterPro" id="IPR041988">
    <property type="entry name" value="Ribosomal_uL24_KOW"/>
</dbReference>